<evidence type="ECO:0000313" key="4">
    <source>
        <dbReference type="EMBL" id="MDM5271272.1"/>
    </source>
</evidence>
<dbReference type="Gene3D" id="3.90.550.10">
    <property type="entry name" value="Spore Coat Polysaccharide Biosynthesis Protein SpsA, Chain A"/>
    <property type="match status" value="1"/>
</dbReference>
<proteinExistence type="predicted"/>
<comment type="caution">
    <text evidence="4">The sequence shown here is derived from an EMBL/GenBank/DDBJ whole genome shotgun (WGS) entry which is preliminary data.</text>
</comment>
<keyword evidence="3" id="KW-1133">Transmembrane helix</keyword>
<dbReference type="PANTHER" id="PTHR21461">
    <property type="entry name" value="GLYCOSYLTRANSFERASE FAMILY 92 PROTEIN"/>
    <property type="match status" value="1"/>
</dbReference>
<keyword evidence="2" id="KW-0812">Transmembrane</keyword>
<evidence type="ECO:0000256" key="1">
    <source>
        <dbReference type="ARBA" id="ARBA00004167"/>
    </source>
</evidence>
<dbReference type="EMBL" id="JAQIBD010000001">
    <property type="protein sequence ID" value="MDM5271272.1"/>
    <property type="molecule type" value="Genomic_DNA"/>
</dbReference>
<dbReference type="CDD" id="cd00761">
    <property type="entry name" value="Glyco_tranf_GTA_type"/>
    <property type="match status" value="1"/>
</dbReference>
<dbReference type="PANTHER" id="PTHR21461:SF69">
    <property type="entry name" value="GLYCOSYLTRANSFERASE FAMILY 92 PROTEIN"/>
    <property type="match status" value="1"/>
</dbReference>
<keyword evidence="3" id="KW-0472">Membrane</keyword>
<dbReference type="RefSeq" id="WP_289412622.1">
    <property type="nucleotide sequence ID" value="NZ_JAQIBD010000001.1"/>
</dbReference>
<organism evidence="4 5">
    <name type="scientific">Sulfurovum zhangzhouensis</name>
    <dbReference type="NCBI Taxonomy" id="3019067"/>
    <lineage>
        <taxon>Bacteria</taxon>
        <taxon>Pseudomonadati</taxon>
        <taxon>Campylobacterota</taxon>
        <taxon>Epsilonproteobacteria</taxon>
        <taxon>Campylobacterales</taxon>
        <taxon>Sulfurovaceae</taxon>
        <taxon>Sulfurovum</taxon>
    </lineage>
</organism>
<accession>A0ABT7QWR4</accession>
<gene>
    <name evidence="4" type="ORF">PGH07_03700</name>
</gene>
<evidence type="ECO:0000313" key="5">
    <source>
        <dbReference type="Proteomes" id="UP001169069"/>
    </source>
</evidence>
<protein>
    <submittedName>
        <fullName evidence="4">Glycosyltransferase family 2 protein</fullName>
    </submittedName>
</protein>
<dbReference type="Proteomes" id="UP001169069">
    <property type="component" value="Unassembled WGS sequence"/>
</dbReference>
<reference evidence="4" key="1">
    <citation type="submission" date="2023-01" db="EMBL/GenBank/DDBJ databases">
        <title>Sulfurovum sp. zt1-1 genome assembly.</title>
        <authorList>
            <person name="Wang J."/>
        </authorList>
    </citation>
    <scope>NUCLEOTIDE SEQUENCE</scope>
    <source>
        <strain evidence="4">Zt1-1</strain>
    </source>
</reference>
<dbReference type="InterPro" id="IPR029044">
    <property type="entry name" value="Nucleotide-diphossugar_trans"/>
</dbReference>
<dbReference type="SUPFAM" id="SSF53448">
    <property type="entry name" value="Nucleotide-diphospho-sugar transferases"/>
    <property type="match status" value="1"/>
</dbReference>
<comment type="subcellular location">
    <subcellularLocation>
        <location evidence="1">Membrane</location>
        <topology evidence="1">Single-pass membrane protein</topology>
    </subcellularLocation>
</comment>
<evidence type="ECO:0000256" key="2">
    <source>
        <dbReference type="ARBA" id="ARBA00022692"/>
    </source>
</evidence>
<sequence>MQNPLSYFTHRFNPKKFNLVMTLVVKNEADIIKANILTHAKYGVDAFVVMDNGSTDGTREILEELKDQVTMTLVDEPSKEFRHKKWRNQLAVLAKQNYQADWIINNDADEFWIPNNHRDLKEYLAFKGGVIRVKRTNMLPTVNSFTDENDFLNSELEVIGTVKHMIPDETHYSYVLTPAFPKVITNPNGLIKVNFGNHTAEHIAYWKKQESNDIHIYHYPIRSYAQFESMIENRTKILETVPDVRMGPDYRRFAKIFREGKLEEEYKSFLFSPEEITLLERIGMVRRNTIPKEQIVR</sequence>
<keyword evidence="5" id="KW-1185">Reference proteome</keyword>
<evidence type="ECO:0000256" key="3">
    <source>
        <dbReference type="ARBA" id="ARBA00022989"/>
    </source>
</evidence>
<name>A0ABT7QWR4_9BACT</name>
<dbReference type="Pfam" id="PF13704">
    <property type="entry name" value="Glyco_tranf_2_4"/>
    <property type="match status" value="1"/>
</dbReference>